<evidence type="ECO:0000259" key="1">
    <source>
        <dbReference type="Pfam" id="PF25135"/>
    </source>
</evidence>
<accession>A0ABN3UTQ4</accession>
<protein>
    <recommendedName>
        <fullName evidence="1">DUF7822 domain-containing protein</fullName>
    </recommendedName>
</protein>
<dbReference type="Proteomes" id="UP001501842">
    <property type="component" value="Unassembled WGS sequence"/>
</dbReference>
<keyword evidence="3" id="KW-1185">Reference proteome</keyword>
<comment type="caution">
    <text evidence="2">The sequence shown here is derived from an EMBL/GenBank/DDBJ whole genome shotgun (WGS) entry which is preliminary data.</text>
</comment>
<evidence type="ECO:0000313" key="2">
    <source>
        <dbReference type="EMBL" id="GAA2738436.1"/>
    </source>
</evidence>
<dbReference type="EMBL" id="BAAATZ010000037">
    <property type="protein sequence ID" value="GAA2738436.1"/>
    <property type="molecule type" value="Genomic_DNA"/>
</dbReference>
<gene>
    <name evidence="2" type="ORF">GCM10010439_72470</name>
</gene>
<dbReference type="Pfam" id="PF25135">
    <property type="entry name" value="DUF7822"/>
    <property type="match status" value="1"/>
</dbReference>
<dbReference type="RefSeq" id="WP_344458036.1">
    <property type="nucleotide sequence ID" value="NZ_BAAATZ010000037.1"/>
</dbReference>
<proteinExistence type="predicted"/>
<name>A0ABN3UTQ4_9ACTN</name>
<feature type="domain" description="DUF7822" evidence="1">
    <location>
        <begin position="13"/>
        <end position="143"/>
    </location>
</feature>
<evidence type="ECO:0000313" key="3">
    <source>
        <dbReference type="Proteomes" id="UP001501842"/>
    </source>
</evidence>
<organism evidence="2 3">
    <name type="scientific">Actinocorallia aurantiaca</name>
    <dbReference type="NCBI Taxonomy" id="46204"/>
    <lineage>
        <taxon>Bacteria</taxon>
        <taxon>Bacillati</taxon>
        <taxon>Actinomycetota</taxon>
        <taxon>Actinomycetes</taxon>
        <taxon>Streptosporangiales</taxon>
        <taxon>Thermomonosporaceae</taxon>
        <taxon>Actinocorallia</taxon>
    </lineage>
</organism>
<dbReference type="InterPro" id="IPR056724">
    <property type="entry name" value="DUF7822"/>
</dbReference>
<reference evidence="2 3" key="1">
    <citation type="journal article" date="2019" name="Int. J. Syst. Evol. Microbiol.">
        <title>The Global Catalogue of Microorganisms (GCM) 10K type strain sequencing project: providing services to taxonomists for standard genome sequencing and annotation.</title>
        <authorList>
            <consortium name="The Broad Institute Genomics Platform"/>
            <consortium name="The Broad Institute Genome Sequencing Center for Infectious Disease"/>
            <person name="Wu L."/>
            <person name="Ma J."/>
        </authorList>
    </citation>
    <scope>NUCLEOTIDE SEQUENCE [LARGE SCALE GENOMIC DNA]</scope>
    <source>
        <strain evidence="2 3">JCM 8201</strain>
    </source>
</reference>
<sequence>MANRSYLYAADSLPTENGIPRPIKCISEHGWSVPLAHLILAGHETTVVPSMIWNPPVGLAADYTAGADLLIALLRLVGEGEVADREEFNAMVARTTRHLEKQKSRHFLLEPGEIFSIEGTDLDTAAQNLIDSEIEHAVAQARAALDGQRTAWLEELRKDWSTHFASFYSDHLYYSFPSD</sequence>